<name>A0ABW0GEL3_9PROT</name>
<dbReference type="InterPro" id="IPR036518">
    <property type="entry name" value="CobE/GbiG_C_sf"/>
</dbReference>
<sequence length="136" mass="13785">MTAVRIIAAGIGCRAGCPGDEIAGLVRAAFEEAALDEAARRSVQLAAPMRKRNEAGMAEAARRLALPLQFVDDSALAAAQDRTQTRSARVEAAMGVASVAEAAALAAAGPGSTLLLPRRSTPRATCALAISGEVSA</sequence>
<comment type="caution">
    <text evidence="2">The sequence shown here is derived from an EMBL/GenBank/DDBJ whole genome shotgun (WGS) entry which is preliminary data.</text>
</comment>
<organism evidence="2 3">
    <name type="scientific">Azospirillum himalayense</name>
    <dbReference type="NCBI Taxonomy" id="654847"/>
    <lineage>
        <taxon>Bacteria</taxon>
        <taxon>Pseudomonadati</taxon>
        <taxon>Pseudomonadota</taxon>
        <taxon>Alphaproteobacteria</taxon>
        <taxon>Rhodospirillales</taxon>
        <taxon>Azospirillaceae</taxon>
        <taxon>Azospirillum</taxon>
    </lineage>
</organism>
<gene>
    <name evidence="2" type="ORF">ACFPMG_31350</name>
</gene>
<dbReference type="InterPro" id="IPR002750">
    <property type="entry name" value="CobE/GbiG_C"/>
</dbReference>
<keyword evidence="3" id="KW-1185">Reference proteome</keyword>
<evidence type="ECO:0000313" key="2">
    <source>
        <dbReference type="EMBL" id="MFC5359502.1"/>
    </source>
</evidence>
<dbReference type="EMBL" id="JBHSLC010000115">
    <property type="protein sequence ID" value="MFC5359502.1"/>
    <property type="molecule type" value="Genomic_DNA"/>
</dbReference>
<reference evidence="3" key="1">
    <citation type="journal article" date="2019" name="Int. J. Syst. Evol. Microbiol.">
        <title>The Global Catalogue of Microorganisms (GCM) 10K type strain sequencing project: providing services to taxonomists for standard genome sequencing and annotation.</title>
        <authorList>
            <consortium name="The Broad Institute Genomics Platform"/>
            <consortium name="The Broad Institute Genome Sequencing Center for Infectious Disease"/>
            <person name="Wu L."/>
            <person name="Ma J."/>
        </authorList>
    </citation>
    <scope>NUCLEOTIDE SEQUENCE [LARGE SCALE GENOMIC DNA]</scope>
    <source>
        <strain evidence="3">CCUG 58760</strain>
    </source>
</reference>
<feature type="domain" description="CobE/GbiG C-terminal" evidence="1">
    <location>
        <begin position="7"/>
        <end position="129"/>
    </location>
</feature>
<evidence type="ECO:0000259" key="1">
    <source>
        <dbReference type="Pfam" id="PF01890"/>
    </source>
</evidence>
<dbReference type="Proteomes" id="UP001596166">
    <property type="component" value="Unassembled WGS sequence"/>
</dbReference>
<dbReference type="RefSeq" id="WP_376999582.1">
    <property type="nucleotide sequence ID" value="NZ_JBHSLC010000115.1"/>
</dbReference>
<protein>
    <submittedName>
        <fullName evidence="2">Cobalamin biosynthesis protein</fullName>
    </submittedName>
</protein>
<dbReference type="Pfam" id="PF01890">
    <property type="entry name" value="CbiG_C"/>
    <property type="match status" value="1"/>
</dbReference>
<proteinExistence type="predicted"/>
<dbReference type="InterPro" id="IPR052553">
    <property type="entry name" value="CbiG_hydrolase"/>
</dbReference>
<evidence type="ECO:0000313" key="3">
    <source>
        <dbReference type="Proteomes" id="UP001596166"/>
    </source>
</evidence>
<dbReference type="Gene3D" id="3.30.420.180">
    <property type="entry name" value="CobE/GbiG C-terminal domain"/>
    <property type="match status" value="1"/>
</dbReference>
<dbReference type="SUPFAM" id="SSF159664">
    <property type="entry name" value="CobE/GbiG C-terminal domain-like"/>
    <property type="match status" value="1"/>
</dbReference>
<dbReference type="PANTHER" id="PTHR37477:SF1">
    <property type="entry name" value="COBALT-PRECORRIN-5A HYDROLASE"/>
    <property type="match status" value="1"/>
</dbReference>
<dbReference type="PANTHER" id="PTHR37477">
    <property type="entry name" value="COBALT-PRECORRIN-5A HYDROLASE"/>
    <property type="match status" value="1"/>
</dbReference>
<accession>A0ABW0GEL3</accession>